<dbReference type="Proteomes" id="UP001054902">
    <property type="component" value="Unassembled WGS sequence"/>
</dbReference>
<dbReference type="GO" id="GO:0005739">
    <property type="term" value="C:mitochondrion"/>
    <property type="evidence" value="ECO:0007669"/>
    <property type="project" value="TreeGrafter"/>
</dbReference>
<comment type="caution">
    <text evidence="9">The sequence shown here is derived from an EMBL/GenBank/DDBJ whole genome shotgun (WGS) entry which is preliminary data.</text>
</comment>
<dbReference type="InterPro" id="IPR034733">
    <property type="entry name" value="AcCoA_carboxyl_beta"/>
</dbReference>
<dbReference type="Pfam" id="PF01039">
    <property type="entry name" value="Carboxyl_trans"/>
    <property type="match status" value="1"/>
</dbReference>
<dbReference type="PANTHER" id="PTHR22855">
    <property type="entry name" value="ACETYL, PROPIONYL, PYRUVATE, AND GLUTACONYL CARBOXYLASE-RELATED"/>
    <property type="match status" value="1"/>
</dbReference>
<comment type="catalytic activity">
    <reaction evidence="6">
        <text>3-methylbut-2-enoyl-CoA + hydrogencarbonate + ATP = 3-methyl-(2E)-glutaconyl-CoA + ADP + phosphate + H(+)</text>
        <dbReference type="Rhea" id="RHEA:13589"/>
        <dbReference type="ChEBI" id="CHEBI:15378"/>
        <dbReference type="ChEBI" id="CHEBI:17544"/>
        <dbReference type="ChEBI" id="CHEBI:30616"/>
        <dbReference type="ChEBI" id="CHEBI:43474"/>
        <dbReference type="ChEBI" id="CHEBI:57344"/>
        <dbReference type="ChEBI" id="CHEBI:57346"/>
        <dbReference type="ChEBI" id="CHEBI:456216"/>
        <dbReference type="EC" id="6.4.1.4"/>
    </reaction>
</comment>
<reference evidence="9 10" key="1">
    <citation type="journal article" date="2021" name="Sci. Rep.">
        <title>The genome of the diatom Chaetoceros tenuissimus carries an ancient integrated fragment of an extant virus.</title>
        <authorList>
            <person name="Hongo Y."/>
            <person name="Kimura K."/>
            <person name="Takaki Y."/>
            <person name="Yoshida Y."/>
            <person name="Baba S."/>
            <person name="Kobayashi G."/>
            <person name="Nagasaki K."/>
            <person name="Hano T."/>
            <person name="Tomaru Y."/>
        </authorList>
    </citation>
    <scope>NUCLEOTIDE SEQUENCE [LARGE SCALE GENOMIC DNA]</scope>
    <source>
        <strain evidence="9 10">NIES-3715</strain>
    </source>
</reference>
<feature type="domain" description="CoA carboxyltransferase C-terminal" evidence="8">
    <location>
        <begin position="341"/>
        <end position="586"/>
    </location>
</feature>
<evidence type="ECO:0000313" key="9">
    <source>
        <dbReference type="EMBL" id="GFH47684.1"/>
    </source>
</evidence>
<dbReference type="EC" id="6.4.1.4" evidence="3"/>
<evidence type="ECO:0000256" key="2">
    <source>
        <dbReference type="ARBA" id="ARBA00025711"/>
    </source>
</evidence>
<name>A0AAD3CN33_9STRA</name>
<dbReference type="FunFam" id="3.90.226.10:FF:000046">
    <property type="entry name" value="Geranyl-CoA carboxylase beta subunit"/>
    <property type="match status" value="1"/>
</dbReference>
<dbReference type="EMBL" id="BLLK01000023">
    <property type="protein sequence ID" value="GFH47684.1"/>
    <property type="molecule type" value="Genomic_DNA"/>
</dbReference>
<dbReference type="InterPro" id="IPR045190">
    <property type="entry name" value="MCCB/AccD1-like"/>
</dbReference>
<dbReference type="GO" id="GO:1905202">
    <property type="term" value="C:methylcrotonoyl-CoA carboxylase complex"/>
    <property type="evidence" value="ECO:0007669"/>
    <property type="project" value="TreeGrafter"/>
</dbReference>
<sequence length="600" mass="66021">MASRFLIKSRLSQRISNTRYAFTQTQAVRSLSSFAHEYEPPRNSYNHSRQDGFPLEAPILSNYKLQDSEQVTSAKNLNKKLVQQLHERIAIVQKGGGTSAVQKHKARNKMTARERIDTLIDFGSPFLELSTLAGMYSWSDDEFKSDEMNWPCAGIVTGIGEVAGRKCMIVANDATVKGGTYHALTVKKHLRAQEIAMENKLPCIYIVDSGGAYLPRQSEVFPDKDHFGRIFYNQANMSAQGIPQIALVAGSCTAGGAYVPAMSDETVMVAGNATVFLGGPPLVKAATGEVVTAEELGGAEVHCTTSGVSDYYVEDEIEGIATVRNIIATLNLDEKSKDERDYEEPLFSPEELGSIIPTDPKQPFDVRMIIARILDGSRFQEYKAKYGTTIVTGFGELYGKKVGIIANNGILFSESSLKASNFVQLCCQRGTPIIFLQNITGFMVGKRSENNGLAKHGQAMVRAVATANVPKLTMIIGGSYGAGNYGMCGRAYSPRFLYMWPNAKISVMGGEQASSVLSTIQRDNLERMGETWTEEQEQEFKKPILEKYSHESSAYFSSARLWDDGIINPADSRRVLGMSLEVAMRSGCEPNETQFGVFRM</sequence>
<evidence type="ECO:0000259" key="8">
    <source>
        <dbReference type="PROSITE" id="PS50989"/>
    </source>
</evidence>
<dbReference type="InterPro" id="IPR011762">
    <property type="entry name" value="COA_CT_N"/>
</dbReference>
<evidence type="ECO:0000313" key="10">
    <source>
        <dbReference type="Proteomes" id="UP001054902"/>
    </source>
</evidence>
<dbReference type="InterPro" id="IPR029045">
    <property type="entry name" value="ClpP/crotonase-like_dom_sf"/>
</dbReference>
<evidence type="ECO:0000259" key="7">
    <source>
        <dbReference type="PROSITE" id="PS50980"/>
    </source>
</evidence>
<dbReference type="GO" id="GO:0006552">
    <property type="term" value="P:L-leucine catabolic process"/>
    <property type="evidence" value="ECO:0007669"/>
    <property type="project" value="TreeGrafter"/>
</dbReference>
<evidence type="ECO:0000256" key="3">
    <source>
        <dbReference type="ARBA" id="ARBA00026116"/>
    </source>
</evidence>
<dbReference type="GO" id="GO:0004485">
    <property type="term" value="F:methylcrotonoyl-CoA carboxylase activity"/>
    <property type="evidence" value="ECO:0007669"/>
    <property type="project" value="UniProtKB-EC"/>
</dbReference>
<dbReference type="AlphaFoldDB" id="A0AAD3CN33"/>
<dbReference type="PROSITE" id="PS50980">
    <property type="entry name" value="COA_CT_NTER"/>
    <property type="match status" value="1"/>
</dbReference>
<comment type="pathway">
    <text evidence="2">Amino-acid degradation; L-leucine degradation; (S)-3-hydroxy-3-methylglutaryl-CoA from 3-isovaleryl-CoA: step 2/3.</text>
</comment>
<dbReference type="InterPro" id="IPR011763">
    <property type="entry name" value="COA_CT_C"/>
</dbReference>
<proteinExistence type="inferred from homology"/>
<dbReference type="FunFam" id="3.90.226.10:FF:000004">
    <property type="entry name" value="Methylcrotonoyl-CoA carboxylase beta chain"/>
    <property type="match status" value="1"/>
</dbReference>
<keyword evidence="10" id="KW-1185">Reference proteome</keyword>
<accession>A0AAD3CN33</accession>
<organism evidence="9 10">
    <name type="scientific">Chaetoceros tenuissimus</name>
    <dbReference type="NCBI Taxonomy" id="426638"/>
    <lineage>
        <taxon>Eukaryota</taxon>
        <taxon>Sar</taxon>
        <taxon>Stramenopiles</taxon>
        <taxon>Ochrophyta</taxon>
        <taxon>Bacillariophyta</taxon>
        <taxon>Coscinodiscophyceae</taxon>
        <taxon>Chaetocerotophycidae</taxon>
        <taxon>Chaetocerotales</taxon>
        <taxon>Chaetocerotaceae</taxon>
        <taxon>Chaetoceros</taxon>
    </lineage>
</organism>
<dbReference type="SUPFAM" id="SSF52096">
    <property type="entry name" value="ClpP/crotonase"/>
    <property type="match status" value="2"/>
</dbReference>
<dbReference type="PROSITE" id="PS50989">
    <property type="entry name" value="COA_CT_CTER"/>
    <property type="match status" value="1"/>
</dbReference>
<gene>
    <name evidence="9" type="ORF">CTEN210_04159</name>
</gene>
<evidence type="ECO:0000256" key="6">
    <source>
        <dbReference type="ARBA" id="ARBA00052347"/>
    </source>
</evidence>
<dbReference type="Gene3D" id="3.90.226.10">
    <property type="entry name" value="2-enoyl-CoA Hydratase, Chain A, domain 1"/>
    <property type="match status" value="2"/>
</dbReference>
<dbReference type="PANTHER" id="PTHR22855:SF13">
    <property type="entry name" value="METHYLCROTONOYL-COA CARBOXYLASE BETA CHAIN, MITOCHONDRIAL"/>
    <property type="match status" value="1"/>
</dbReference>
<protein>
    <recommendedName>
        <fullName evidence="3">methylcrotonoyl-CoA carboxylase</fullName>
        <ecNumber evidence="3">6.4.1.4</ecNumber>
    </recommendedName>
    <alternativeName>
        <fullName evidence="5">3-methylcrotonyl-CoA carboxylase 2</fullName>
    </alternativeName>
    <alternativeName>
        <fullName evidence="4">3-methylcrotonyl-CoA:carbon dioxide ligase subunit beta</fullName>
    </alternativeName>
</protein>
<evidence type="ECO:0000256" key="1">
    <source>
        <dbReference type="ARBA" id="ARBA00006102"/>
    </source>
</evidence>
<comment type="similarity">
    <text evidence="1">Belongs to the AccD/PCCB family.</text>
</comment>
<evidence type="ECO:0000256" key="4">
    <source>
        <dbReference type="ARBA" id="ARBA00031237"/>
    </source>
</evidence>
<evidence type="ECO:0000256" key="5">
    <source>
        <dbReference type="ARBA" id="ARBA00031404"/>
    </source>
</evidence>
<feature type="domain" description="CoA carboxyltransferase N-terminal" evidence="7">
    <location>
        <begin position="78"/>
        <end position="342"/>
    </location>
</feature>